<sequence>MNYYLKHLIFICIFVIGSTNISLFSSEITINDVLIHFESAIKQKNKESLLSVFQISGKEAENRVNEFAKKYFEEITYSEFYLNYKLPENTEMMPDRLTANAVFLDGALCVIEVWDIFFVKDNNSFLISRIEKISRIPRVKRYVLNTDKIFDLRNLTLKITDGELHFKHAYLMKEGETEKGSIFLLIGSGKFTLTPSVEYETGQMKLISGKEYFDDKIEQAIMATNSSNIKDLFTYDSMVILHETEKILPEFIKMWEKEKENQLQLSWLEEIDKNAIWNFALDDEAIKIKIKTKKFGMLNYYYGPNLPFPVQLYRENPYIIYSFYNPLQKKGQAIQFNFGLHYNVDYYDTKVDINPETNFFKGTTSLVIKSLIENLSNVELNLNDKCTITEIIDQDYETLLYFQNNRSRLINVYLKKGVRKNETVTLEISYSGIIMPSRPFQDYMQDSLSDKEPKRYVAKQISFYEGSLFWYPQSILPEFSKGKIEIVVPPGYFALATGSLKYNENKEHFSRYVFESEVPAKHFSLMLTRNSSINIKQYNSLRLILERGSPEKEIYEKVIEILDFYEKYIGKLSFPTLDLYYHFDEFKGGYAQAGFIILINKHPLTRKVFRGSNPLEFPQFGDFYLAHELAHLWWGHTVSYLTYQDQWISEGLAHFLAAKYIEYSKGKEAYYDLLKKFSDTAKERKDSGPIILGRRLGLVNKDNDAYSAIVYNKTAVVLAMLEEFIGENAFVKTLQDFYQKYRFQFASTYDFITIAQQNCQCGLGKFFTDWYYSSNYPQVQLKKSIRKNSVQLSFRVIPSFVVAVPVDIYFKDGSDTTITFIVVQQNQRIESEFDKEIDKIMIREIYPYKY</sequence>
<dbReference type="InterPro" id="IPR014782">
    <property type="entry name" value="Peptidase_M1_dom"/>
</dbReference>
<dbReference type="SUPFAM" id="SSF55486">
    <property type="entry name" value="Metalloproteases ('zincins'), catalytic domain"/>
    <property type="match status" value="1"/>
</dbReference>
<protein>
    <recommendedName>
        <fullName evidence="1">Peptidase M1 membrane alanine aminopeptidase domain-containing protein</fullName>
    </recommendedName>
</protein>
<accession>A0A1F5VI69</accession>
<reference evidence="2 3" key="1">
    <citation type="journal article" date="2016" name="Nat. Commun.">
        <title>Thousands of microbial genomes shed light on interconnected biogeochemical processes in an aquifer system.</title>
        <authorList>
            <person name="Anantharaman K."/>
            <person name="Brown C.T."/>
            <person name="Hug L.A."/>
            <person name="Sharon I."/>
            <person name="Castelle C.J."/>
            <person name="Probst A.J."/>
            <person name="Thomas B.C."/>
            <person name="Singh A."/>
            <person name="Wilkins M.J."/>
            <person name="Karaoz U."/>
            <person name="Brodie E.L."/>
            <person name="Williams K.H."/>
            <person name="Hubbard S.S."/>
            <person name="Banfield J.F."/>
        </authorList>
    </citation>
    <scope>NUCLEOTIDE SEQUENCE [LARGE SCALE GENOMIC DNA]</scope>
</reference>
<dbReference type="Proteomes" id="UP000178943">
    <property type="component" value="Unassembled WGS sequence"/>
</dbReference>
<dbReference type="GO" id="GO:0008270">
    <property type="term" value="F:zinc ion binding"/>
    <property type="evidence" value="ECO:0007669"/>
    <property type="project" value="InterPro"/>
</dbReference>
<dbReference type="Gene3D" id="2.60.40.1730">
    <property type="entry name" value="tricorn interacting facor f3 domain"/>
    <property type="match status" value="1"/>
</dbReference>
<dbReference type="GO" id="GO:0016020">
    <property type="term" value="C:membrane"/>
    <property type="evidence" value="ECO:0007669"/>
    <property type="project" value="TreeGrafter"/>
</dbReference>
<comment type="caution">
    <text evidence="2">The sequence shown here is derived from an EMBL/GenBank/DDBJ whole genome shotgun (WGS) entry which is preliminary data.</text>
</comment>
<evidence type="ECO:0000313" key="3">
    <source>
        <dbReference type="Proteomes" id="UP000178943"/>
    </source>
</evidence>
<dbReference type="Pfam" id="PF01433">
    <property type="entry name" value="Peptidase_M1"/>
    <property type="match status" value="1"/>
</dbReference>
<dbReference type="AlphaFoldDB" id="A0A1F5VI69"/>
<dbReference type="SUPFAM" id="SSF63737">
    <property type="entry name" value="Leukotriene A4 hydrolase N-terminal domain"/>
    <property type="match status" value="1"/>
</dbReference>
<feature type="domain" description="Peptidase M1 membrane alanine aminopeptidase" evidence="1">
    <location>
        <begin position="625"/>
        <end position="770"/>
    </location>
</feature>
<evidence type="ECO:0000259" key="1">
    <source>
        <dbReference type="Pfam" id="PF01433"/>
    </source>
</evidence>
<organism evidence="2 3">
    <name type="scientific">Candidatus Fischerbacteria bacterium RBG_13_37_8</name>
    <dbReference type="NCBI Taxonomy" id="1817863"/>
    <lineage>
        <taxon>Bacteria</taxon>
        <taxon>Candidatus Fischeribacteriota</taxon>
    </lineage>
</organism>
<dbReference type="GO" id="GO:0042277">
    <property type="term" value="F:peptide binding"/>
    <property type="evidence" value="ECO:0007669"/>
    <property type="project" value="TreeGrafter"/>
</dbReference>
<dbReference type="InterPro" id="IPR027268">
    <property type="entry name" value="Peptidase_M4/M1_CTD_sf"/>
</dbReference>
<dbReference type="GO" id="GO:0043171">
    <property type="term" value="P:peptide catabolic process"/>
    <property type="evidence" value="ECO:0007669"/>
    <property type="project" value="TreeGrafter"/>
</dbReference>
<dbReference type="EMBL" id="MFGW01000168">
    <property type="protein sequence ID" value="OGF63125.1"/>
    <property type="molecule type" value="Genomic_DNA"/>
</dbReference>
<gene>
    <name evidence="2" type="ORF">A2Y62_07475</name>
</gene>
<dbReference type="Gene3D" id="1.10.390.10">
    <property type="entry name" value="Neutral Protease Domain 2"/>
    <property type="match status" value="1"/>
</dbReference>
<dbReference type="PANTHER" id="PTHR11533:SF174">
    <property type="entry name" value="PUROMYCIN-SENSITIVE AMINOPEPTIDASE-RELATED"/>
    <property type="match status" value="1"/>
</dbReference>
<proteinExistence type="predicted"/>
<dbReference type="PANTHER" id="PTHR11533">
    <property type="entry name" value="PROTEASE M1 ZINC METALLOPROTEASE"/>
    <property type="match status" value="1"/>
</dbReference>
<dbReference type="GO" id="GO:0070006">
    <property type="term" value="F:metalloaminopeptidase activity"/>
    <property type="evidence" value="ECO:0007669"/>
    <property type="project" value="TreeGrafter"/>
</dbReference>
<dbReference type="InterPro" id="IPR050344">
    <property type="entry name" value="Peptidase_M1_aminopeptidases"/>
</dbReference>
<dbReference type="GO" id="GO:0005615">
    <property type="term" value="C:extracellular space"/>
    <property type="evidence" value="ECO:0007669"/>
    <property type="project" value="TreeGrafter"/>
</dbReference>
<name>A0A1F5VI69_9BACT</name>
<dbReference type="GO" id="GO:0005737">
    <property type="term" value="C:cytoplasm"/>
    <property type="evidence" value="ECO:0007669"/>
    <property type="project" value="TreeGrafter"/>
</dbReference>
<dbReference type="STRING" id="1817863.A2Y62_07475"/>
<dbReference type="InterPro" id="IPR042097">
    <property type="entry name" value="Aminopeptidase_N-like_N_sf"/>
</dbReference>
<evidence type="ECO:0000313" key="2">
    <source>
        <dbReference type="EMBL" id="OGF63125.1"/>
    </source>
</evidence>